<name>A0ABV1IIX5_9ACTN</name>
<protein>
    <recommendedName>
        <fullName evidence="2">S1 motif domain-containing protein</fullName>
    </recommendedName>
</protein>
<evidence type="ECO:0000313" key="4">
    <source>
        <dbReference type="Proteomes" id="UP001478817"/>
    </source>
</evidence>
<comment type="caution">
    <text evidence="3">The sequence shown here is derived from an EMBL/GenBank/DDBJ whole genome shotgun (WGS) entry which is preliminary data.</text>
</comment>
<accession>A0ABV1IIX5</accession>
<dbReference type="Proteomes" id="UP001478817">
    <property type="component" value="Unassembled WGS sequence"/>
</dbReference>
<dbReference type="EMBL" id="JBBNGS010000015">
    <property type="protein sequence ID" value="MEQ2638270.1"/>
    <property type="molecule type" value="Genomic_DNA"/>
</dbReference>
<dbReference type="InterPro" id="IPR012340">
    <property type="entry name" value="NA-bd_OB-fold"/>
</dbReference>
<dbReference type="PROSITE" id="PS50126">
    <property type="entry name" value="S1"/>
    <property type="match status" value="1"/>
</dbReference>
<gene>
    <name evidence="3" type="ORF">AAAT05_07950</name>
</gene>
<feature type="region of interest" description="Disordered" evidence="1">
    <location>
        <begin position="131"/>
        <end position="174"/>
    </location>
</feature>
<proteinExistence type="predicted"/>
<sequence>MELEDSPEVYKVTDYDELLFSQVRGYFRRSERRRPSCVACPTSGSEELLFDAQQLCDEFQIDVIALQDKRLRQRWNEEFSRYTLSPGIARFLPARGSLCDEDDKVESNFVDNATWHSLPYLDRLRNEAARCSSGEYEPKPTPAPAQKVEPLAPKPAQPLPSEAKPTPSQPVTFSPTGLNLIDTEEKLEGMLAVLLNKKRELPVVVVTRRAGLDHAFVDTSILATELDDTAWLFELTSNALEFRLSDGLERAGAADCEVYNGAIRVFPAALGRSGRLSEGTRLFKAFPNSDGKALAEDIASCVFGLRATELLASSAPKEWEQVTATVIGILPTAGRAILTYSGGMCSARPEELANDGVAGPLPIDRLLQTGMTLRGRLDTQSKILVGFAEALRIRPDEAIAAYAEGQTVLVRIAKIFPDHCTVTLFPGVEASIEADEVCDPAFPLPDMVEVGQTLPALVVGHEAKQDEWLLSVRQADADHIQPAPSLLLGGPSWLSPDDMAAPEVVGGGQVEEIDLSELVIPEDAGPEATMHIRGYYVRWQRSERESSSLLKRAEKAEKSNRGLKNKLLCQTQKASQGGSRYRRPPAGNFLSKKDRLCFERERMDWLLREEWTRAFGPQDRSQTPLRAGSWDYGDDFFETLEVAEVQLGKALRCMIDVMLGRAGNRQEHPLRTSKGAEAPARTTSDGRPIMRCYVEEGHPQAARLHYVYRREGGVTFLSVRKHDDLRA</sequence>
<feature type="domain" description="S1 motif" evidence="2">
    <location>
        <begin position="405"/>
        <end position="473"/>
    </location>
</feature>
<evidence type="ECO:0000313" key="3">
    <source>
        <dbReference type="EMBL" id="MEQ2638270.1"/>
    </source>
</evidence>
<evidence type="ECO:0000256" key="1">
    <source>
        <dbReference type="SAM" id="MobiDB-lite"/>
    </source>
</evidence>
<organism evidence="3 4">
    <name type="scientific">Paratractidigestivibacter faecalis</name>
    <dbReference type="NCBI Taxonomy" id="2292441"/>
    <lineage>
        <taxon>Bacteria</taxon>
        <taxon>Bacillati</taxon>
        <taxon>Actinomycetota</taxon>
        <taxon>Coriobacteriia</taxon>
        <taxon>Coriobacteriales</taxon>
        <taxon>Atopobiaceae</taxon>
        <taxon>Paratractidigestivibacter</taxon>
    </lineage>
</organism>
<dbReference type="RefSeq" id="WP_349182929.1">
    <property type="nucleotide sequence ID" value="NZ_JBBNGS010000015.1"/>
</dbReference>
<reference evidence="3 4" key="1">
    <citation type="submission" date="2024-04" db="EMBL/GenBank/DDBJ databases">
        <title>Human intestinal bacterial collection.</title>
        <authorList>
            <person name="Pauvert C."/>
            <person name="Hitch T.C.A."/>
            <person name="Clavel T."/>
        </authorList>
    </citation>
    <scope>NUCLEOTIDE SEQUENCE [LARGE SCALE GENOMIC DNA]</scope>
    <source>
        <strain evidence="3 4">CLA-AA-H197</strain>
    </source>
</reference>
<keyword evidence="4" id="KW-1185">Reference proteome</keyword>
<dbReference type="SUPFAM" id="SSF50249">
    <property type="entry name" value="Nucleic acid-binding proteins"/>
    <property type="match status" value="1"/>
</dbReference>
<dbReference type="Gene3D" id="2.40.50.140">
    <property type="entry name" value="Nucleic acid-binding proteins"/>
    <property type="match status" value="1"/>
</dbReference>
<evidence type="ECO:0000259" key="2">
    <source>
        <dbReference type="PROSITE" id="PS50126"/>
    </source>
</evidence>
<dbReference type="InterPro" id="IPR003029">
    <property type="entry name" value="S1_domain"/>
</dbReference>